<accession>A0ABX0SUV9</accession>
<protein>
    <recommendedName>
        <fullName evidence="3">HEAT repeat domain-containing protein</fullName>
    </recommendedName>
</protein>
<dbReference type="EMBL" id="JAANOU010000001">
    <property type="protein sequence ID" value="NIH80693.1"/>
    <property type="molecule type" value="Genomic_DNA"/>
</dbReference>
<dbReference type="InterPro" id="IPR011989">
    <property type="entry name" value="ARM-like"/>
</dbReference>
<evidence type="ECO:0000313" key="1">
    <source>
        <dbReference type="EMBL" id="NIH80693.1"/>
    </source>
</evidence>
<dbReference type="RefSeq" id="WP_167115323.1">
    <property type="nucleotide sequence ID" value="NZ_JAANOU010000001.1"/>
</dbReference>
<sequence length="92" mass="10403">MSFALDLRNAHVQPGDVLLTLGRIQSAESVPVLERVLKWHPEWDEFHDLAFKALALLARIDTDAAWQVIESAAEDDRGRVREIANSLLDGRR</sequence>
<keyword evidence="2" id="KW-1185">Reference proteome</keyword>
<organism evidence="1 2">
    <name type="scientific">Amycolatopsis viridis</name>
    <dbReference type="NCBI Taxonomy" id="185678"/>
    <lineage>
        <taxon>Bacteria</taxon>
        <taxon>Bacillati</taxon>
        <taxon>Actinomycetota</taxon>
        <taxon>Actinomycetes</taxon>
        <taxon>Pseudonocardiales</taxon>
        <taxon>Pseudonocardiaceae</taxon>
        <taxon>Amycolatopsis</taxon>
    </lineage>
</organism>
<proteinExistence type="predicted"/>
<evidence type="ECO:0008006" key="3">
    <source>
        <dbReference type="Google" id="ProtNLM"/>
    </source>
</evidence>
<gene>
    <name evidence="1" type="ORF">FHX46_003223</name>
</gene>
<comment type="caution">
    <text evidence="1">The sequence shown here is derived from an EMBL/GenBank/DDBJ whole genome shotgun (WGS) entry which is preliminary data.</text>
</comment>
<reference evidence="1 2" key="1">
    <citation type="submission" date="2020-03" db="EMBL/GenBank/DDBJ databases">
        <title>Sequencing the genomes of 1000 actinobacteria strains.</title>
        <authorList>
            <person name="Klenk H.-P."/>
        </authorList>
    </citation>
    <scope>NUCLEOTIDE SEQUENCE [LARGE SCALE GENOMIC DNA]</scope>
    <source>
        <strain evidence="1 2">DSM 45668</strain>
    </source>
</reference>
<name>A0ABX0SUV9_9PSEU</name>
<dbReference type="Gene3D" id="1.25.10.10">
    <property type="entry name" value="Leucine-rich Repeat Variant"/>
    <property type="match status" value="1"/>
</dbReference>
<evidence type="ECO:0000313" key="2">
    <source>
        <dbReference type="Proteomes" id="UP000754495"/>
    </source>
</evidence>
<dbReference type="Proteomes" id="UP000754495">
    <property type="component" value="Unassembled WGS sequence"/>
</dbReference>